<name>A0A7J7DBS7_TRIWF</name>
<dbReference type="Proteomes" id="UP000593562">
    <property type="component" value="Unassembled WGS sequence"/>
</dbReference>
<proteinExistence type="predicted"/>
<dbReference type="EMBL" id="JAAARO010000008">
    <property type="protein sequence ID" value="KAF5743797.1"/>
    <property type="molecule type" value="Genomic_DNA"/>
</dbReference>
<comment type="caution">
    <text evidence="1">The sequence shown here is derived from an EMBL/GenBank/DDBJ whole genome shotgun (WGS) entry which is preliminary data.</text>
</comment>
<dbReference type="InParanoid" id="A0A7J7DBS7"/>
<evidence type="ECO:0000313" key="1">
    <source>
        <dbReference type="EMBL" id="KAF5743797.1"/>
    </source>
</evidence>
<dbReference type="AlphaFoldDB" id="A0A7J7DBS7"/>
<sequence length="89" mass="10061">MMEVYQWWCEEKKAGLCDLDTWTMNVRGWSDDGSESVGDVNERKRKMTEKTEGTAITCLVPEKLAGKMSVTGRYVVIDSDSDSDSDSDR</sequence>
<keyword evidence="2" id="KW-1185">Reference proteome</keyword>
<accession>A0A7J7DBS7</accession>
<reference evidence="1 2" key="1">
    <citation type="journal article" date="2020" name="Nat. Commun.">
        <title>Genome of Tripterygium wilfordii and identification of cytochrome P450 involved in triptolide biosynthesis.</title>
        <authorList>
            <person name="Tu L."/>
            <person name="Su P."/>
            <person name="Zhang Z."/>
            <person name="Gao L."/>
            <person name="Wang J."/>
            <person name="Hu T."/>
            <person name="Zhou J."/>
            <person name="Zhang Y."/>
            <person name="Zhao Y."/>
            <person name="Liu Y."/>
            <person name="Song Y."/>
            <person name="Tong Y."/>
            <person name="Lu Y."/>
            <person name="Yang J."/>
            <person name="Xu C."/>
            <person name="Jia M."/>
            <person name="Peters R.J."/>
            <person name="Huang L."/>
            <person name="Gao W."/>
        </authorList>
    </citation>
    <scope>NUCLEOTIDE SEQUENCE [LARGE SCALE GENOMIC DNA]</scope>
    <source>
        <strain evidence="2">cv. XIE 37</strain>
        <tissue evidence="1">Leaf</tissue>
    </source>
</reference>
<gene>
    <name evidence="1" type="ORF">HS088_TW08G00385</name>
</gene>
<protein>
    <submittedName>
        <fullName evidence="1">Uncharacterized protein</fullName>
    </submittedName>
</protein>
<organism evidence="1 2">
    <name type="scientific">Tripterygium wilfordii</name>
    <name type="common">Thunder God vine</name>
    <dbReference type="NCBI Taxonomy" id="458696"/>
    <lineage>
        <taxon>Eukaryota</taxon>
        <taxon>Viridiplantae</taxon>
        <taxon>Streptophyta</taxon>
        <taxon>Embryophyta</taxon>
        <taxon>Tracheophyta</taxon>
        <taxon>Spermatophyta</taxon>
        <taxon>Magnoliopsida</taxon>
        <taxon>eudicotyledons</taxon>
        <taxon>Gunneridae</taxon>
        <taxon>Pentapetalae</taxon>
        <taxon>rosids</taxon>
        <taxon>fabids</taxon>
        <taxon>Celastrales</taxon>
        <taxon>Celastraceae</taxon>
        <taxon>Tripterygium</taxon>
    </lineage>
</organism>
<evidence type="ECO:0000313" key="2">
    <source>
        <dbReference type="Proteomes" id="UP000593562"/>
    </source>
</evidence>